<keyword evidence="4" id="KW-1185">Reference proteome</keyword>
<dbReference type="EMBL" id="PGCJ01000271">
    <property type="protein sequence ID" value="PLW34736.1"/>
    <property type="molecule type" value="Genomic_DNA"/>
</dbReference>
<evidence type="ECO:0000313" key="1">
    <source>
        <dbReference type="EMBL" id="PLW09356.1"/>
    </source>
</evidence>
<dbReference type="Proteomes" id="UP000235392">
    <property type="component" value="Unassembled WGS sequence"/>
</dbReference>
<name>A0A2N5S807_9BASI</name>
<dbReference type="Proteomes" id="UP000235388">
    <property type="component" value="Unassembled WGS sequence"/>
</dbReference>
<evidence type="ECO:0000313" key="3">
    <source>
        <dbReference type="EMBL" id="PLW34736.1"/>
    </source>
</evidence>
<protein>
    <submittedName>
        <fullName evidence="1">Uncharacterized protein</fullName>
    </submittedName>
</protein>
<comment type="caution">
    <text evidence="1">The sequence shown here is derived from an EMBL/GenBank/DDBJ whole genome shotgun (WGS) entry which is preliminary data.</text>
</comment>
<gene>
    <name evidence="3" type="ORF">PCANC_15059</name>
    <name evidence="2" type="ORF">PCASD_16792</name>
    <name evidence="1" type="ORF">PCASD_18955</name>
</gene>
<proteinExistence type="predicted"/>
<organism evidence="1 5">
    <name type="scientific">Puccinia coronata f. sp. avenae</name>
    <dbReference type="NCBI Taxonomy" id="200324"/>
    <lineage>
        <taxon>Eukaryota</taxon>
        <taxon>Fungi</taxon>
        <taxon>Dikarya</taxon>
        <taxon>Basidiomycota</taxon>
        <taxon>Pucciniomycotina</taxon>
        <taxon>Pucciniomycetes</taxon>
        <taxon>Pucciniales</taxon>
        <taxon>Pucciniaceae</taxon>
        <taxon>Puccinia</taxon>
    </lineage>
</organism>
<evidence type="ECO:0000313" key="5">
    <source>
        <dbReference type="Proteomes" id="UP000235392"/>
    </source>
</evidence>
<evidence type="ECO:0000313" key="4">
    <source>
        <dbReference type="Proteomes" id="UP000235388"/>
    </source>
</evidence>
<sequence length="138" mass="14740">MASQKLIKRAALVSQAYPDFQISDGSSGDCANRAAEKFLAPYKLDQASLIGPSPNFGVPIDKTDVKVCKRMAKLASDAESDFNAAISKAGGVNTALGRQLQNGKVCNKVLKLTGKVLLLQVGLLKQTKENFKDSPMLL</sequence>
<reference evidence="4 5" key="1">
    <citation type="submission" date="2017-11" db="EMBL/GenBank/DDBJ databases">
        <title>De novo assembly and phasing of dikaryotic genomes from two isolates of Puccinia coronata f. sp. avenae, the causal agent of oat crown rust.</title>
        <authorList>
            <person name="Miller M.E."/>
            <person name="Zhang Y."/>
            <person name="Omidvar V."/>
            <person name="Sperschneider J."/>
            <person name="Schwessinger B."/>
            <person name="Raley C."/>
            <person name="Palmer J.M."/>
            <person name="Garnica D."/>
            <person name="Upadhyaya N."/>
            <person name="Rathjen J."/>
            <person name="Taylor J.M."/>
            <person name="Park R.F."/>
            <person name="Dodds P.N."/>
            <person name="Hirsch C.D."/>
            <person name="Kianian S.F."/>
            <person name="Figueroa M."/>
        </authorList>
    </citation>
    <scope>NUCLEOTIDE SEQUENCE [LARGE SCALE GENOMIC DNA]</scope>
    <source>
        <strain evidence="3">12NC29</strain>
        <strain evidence="1">12SD80</strain>
    </source>
</reference>
<dbReference type="EMBL" id="PGCI01000330">
    <property type="protein sequence ID" value="PLW29464.1"/>
    <property type="molecule type" value="Genomic_DNA"/>
</dbReference>
<dbReference type="PANTHER" id="PTHR38849:SF1">
    <property type="entry name" value="SMALL SECRETED PROTEIN"/>
    <property type="match status" value="1"/>
</dbReference>
<dbReference type="AlphaFoldDB" id="A0A2N5S807"/>
<dbReference type="PANTHER" id="PTHR38849">
    <property type="entry name" value="SMALL SECRETED PROTEIN"/>
    <property type="match status" value="1"/>
</dbReference>
<accession>A0A2N5S807</accession>
<dbReference type="EMBL" id="PGCI01001012">
    <property type="protein sequence ID" value="PLW09356.1"/>
    <property type="molecule type" value="Genomic_DNA"/>
</dbReference>
<evidence type="ECO:0000313" key="2">
    <source>
        <dbReference type="EMBL" id="PLW29464.1"/>
    </source>
</evidence>